<dbReference type="Pfam" id="PF00128">
    <property type="entry name" value="Alpha-amylase"/>
    <property type="match status" value="1"/>
</dbReference>
<evidence type="ECO:0000256" key="2">
    <source>
        <dbReference type="ARBA" id="ARBA00008061"/>
    </source>
</evidence>
<keyword evidence="9" id="KW-1185">Reference proteome</keyword>
<dbReference type="SUPFAM" id="SSF51445">
    <property type="entry name" value="(Trans)glycosidases"/>
    <property type="match status" value="1"/>
</dbReference>
<comment type="catalytic activity">
    <reaction evidence="1">
        <text>Hydrolysis of terminal, non-reducing (1-&gt;4)-linked alpha-D-glucose residues with release of alpha-D-glucose.</text>
        <dbReference type="EC" id="3.2.1.20"/>
    </reaction>
</comment>
<dbReference type="InterPro" id="IPR006047">
    <property type="entry name" value="GH13_cat_dom"/>
</dbReference>
<dbReference type="EMBL" id="JAPXFL010000002">
    <property type="protein sequence ID" value="KAK9510278.1"/>
    <property type="molecule type" value="Genomic_DNA"/>
</dbReference>
<dbReference type="InterPro" id="IPR045857">
    <property type="entry name" value="O16G_dom_2"/>
</dbReference>
<evidence type="ECO:0000313" key="8">
    <source>
        <dbReference type="EMBL" id="KAK9510278.1"/>
    </source>
</evidence>
<dbReference type="Proteomes" id="UP001461498">
    <property type="component" value="Unassembled WGS sequence"/>
</dbReference>
<gene>
    <name evidence="8" type="ORF">O3M35_005097</name>
</gene>
<organism evidence="8 9">
    <name type="scientific">Rhynocoris fuscipes</name>
    <dbReference type="NCBI Taxonomy" id="488301"/>
    <lineage>
        <taxon>Eukaryota</taxon>
        <taxon>Metazoa</taxon>
        <taxon>Ecdysozoa</taxon>
        <taxon>Arthropoda</taxon>
        <taxon>Hexapoda</taxon>
        <taxon>Insecta</taxon>
        <taxon>Pterygota</taxon>
        <taxon>Neoptera</taxon>
        <taxon>Paraneoptera</taxon>
        <taxon>Hemiptera</taxon>
        <taxon>Heteroptera</taxon>
        <taxon>Panheteroptera</taxon>
        <taxon>Cimicomorpha</taxon>
        <taxon>Reduviidae</taxon>
        <taxon>Harpactorinae</taxon>
        <taxon>Harpactorini</taxon>
        <taxon>Rhynocoris</taxon>
    </lineage>
</organism>
<dbReference type="InterPro" id="IPR017853">
    <property type="entry name" value="GH"/>
</dbReference>
<evidence type="ECO:0000256" key="3">
    <source>
        <dbReference type="ARBA" id="ARBA00012741"/>
    </source>
</evidence>
<dbReference type="EC" id="3.2.1.20" evidence="3"/>
<dbReference type="PANTHER" id="PTHR10357:SF179">
    <property type="entry name" value="NEUTRAL AND BASIC AMINO ACID TRANSPORT PROTEIN RBAT"/>
    <property type="match status" value="1"/>
</dbReference>
<protein>
    <recommendedName>
        <fullName evidence="3">alpha-glucosidase</fullName>
        <ecNumber evidence="3">3.2.1.20</ecNumber>
    </recommendedName>
</protein>
<accession>A0AAW1DJ80</accession>
<dbReference type="Gene3D" id="3.20.20.80">
    <property type="entry name" value="Glycosidases"/>
    <property type="match status" value="1"/>
</dbReference>
<comment type="caution">
    <text evidence="8">The sequence shown here is derived from an EMBL/GenBank/DDBJ whole genome shotgun (WGS) entry which is preliminary data.</text>
</comment>
<name>A0AAW1DJ80_9HEMI</name>
<evidence type="ECO:0000256" key="4">
    <source>
        <dbReference type="ARBA" id="ARBA00023180"/>
    </source>
</evidence>
<sequence>MGRGFLTVLLLALKLSSVFADGLNWWKSAVIYQIYPRSFKDSDGNGIGDLQGIIDSIDYIKDIGVDAVWLSPIYPTPDKDFGYDITDMRNIYSVLGNMSQFEELVKKLHEAGIKIILDFVPNHTSNEHDWFIRSTRGEEKYKDYYVWRDPESGMQPPNNWVATISKGSAWQYDKFRKKFYLHQFLPEQPDLNYENPEVVREILSVLEFWLNKHVDGFRMDAVHAICESQDFADEEIGPHGERYHEKTWDQPKTLDILAQFRAKLDEFTRVDNVSRVMMVENYNSNPYIIKKYYGSSNVPIAHFPFNFYVIMNITKDSNASDWAHCINEYYKALGKENWPNWVLGNHDQHRVASRFSEQHVDLLNIINLVLKGTAVTYFGEELGMPDSLVRQDQAQDPQGKNLSFSDFMWNSRDFERGPFLWNTNTTAGFSSNLNTWIPVSPSYWRINVKAQNTSERSHMKIYKDMIALRKNMTLMHGDVDAQHINSNVLAIYRYYYDNPTVVTVVNFGNFMETVDLTSGRKSLPKKLYFYTASLNINDFKDKDNKLKVYNSTSITLPPKGAIVLTTIPFK</sequence>
<dbReference type="EMBL" id="JAPXFL010000002">
    <property type="protein sequence ID" value="KAK9510277.1"/>
    <property type="molecule type" value="Genomic_DNA"/>
</dbReference>
<dbReference type="SMART" id="SM00642">
    <property type="entry name" value="Aamy"/>
    <property type="match status" value="1"/>
</dbReference>
<dbReference type="AlphaFoldDB" id="A0AAW1DJ80"/>
<feature type="signal peptide" evidence="6">
    <location>
        <begin position="1"/>
        <end position="20"/>
    </location>
</feature>
<reference evidence="8 9" key="1">
    <citation type="submission" date="2022-12" db="EMBL/GenBank/DDBJ databases">
        <title>Chromosome-level genome assembly of true bugs.</title>
        <authorList>
            <person name="Ma L."/>
            <person name="Li H."/>
        </authorList>
    </citation>
    <scope>NUCLEOTIDE SEQUENCE [LARGE SCALE GENOMIC DNA]</scope>
    <source>
        <strain evidence="8">Lab_2022b</strain>
    </source>
</reference>
<keyword evidence="5" id="KW-0378">Hydrolase</keyword>
<keyword evidence="4" id="KW-0325">Glycoprotein</keyword>
<evidence type="ECO:0000313" key="9">
    <source>
        <dbReference type="Proteomes" id="UP001461498"/>
    </source>
</evidence>
<evidence type="ECO:0000259" key="7">
    <source>
        <dbReference type="SMART" id="SM00642"/>
    </source>
</evidence>
<proteinExistence type="inferred from homology"/>
<evidence type="ECO:0000256" key="5">
    <source>
        <dbReference type="ARBA" id="ARBA00023295"/>
    </source>
</evidence>
<dbReference type="Gene3D" id="3.90.400.10">
    <property type="entry name" value="Oligo-1,6-glucosidase, Domain 2"/>
    <property type="match status" value="1"/>
</dbReference>
<dbReference type="FunFam" id="3.90.400.10:FF:000001">
    <property type="entry name" value="Maltase A3, isoform A"/>
    <property type="match status" value="1"/>
</dbReference>
<keyword evidence="6" id="KW-0732">Signal</keyword>
<dbReference type="PANTHER" id="PTHR10357">
    <property type="entry name" value="ALPHA-AMYLASE FAMILY MEMBER"/>
    <property type="match status" value="1"/>
</dbReference>
<evidence type="ECO:0000256" key="1">
    <source>
        <dbReference type="ARBA" id="ARBA00001657"/>
    </source>
</evidence>
<feature type="chain" id="PRO_5044717683" description="alpha-glucosidase" evidence="6">
    <location>
        <begin position="21"/>
        <end position="570"/>
    </location>
</feature>
<evidence type="ECO:0000256" key="6">
    <source>
        <dbReference type="SAM" id="SignalP"/>
    </source>
</evidence>
<keyword evidence="5" id="KW-0326">Glycosidase</keyword>
<dbReference type="GO" id="GO:0004558">
    <property type="term" value="F:alpha-1,4-glucosidase activity"/>
    <property type="evidence" value="ECO:0007669"/>
    <property type="project" value="UniProtKB-EC"/>
</dbReference>
<dbReference type="GO" id="GO:0005975">
    <property type="term" value="P:carbohydrate metabolic process"/>
    <property type="evidence" value="ECO:0007669"/>
    <property type="project" value="InterPro"/>
</dbReference>
<comment type="similarity">
    <text evidence="2">Belongs to the glycosyl hydrolase 13 family.</text>
</comment>
<feature type="domain" description="Glycosyl hydrolase family 13 catalytic" evidence="7">
    <location>
        <begin position="33"/>
        <end position="416"/>
    </location>
</feature>